<name>A0A7S0LIK5_9EUKA</name>
<keyword evidence="1" id="KW-0812">Transmembrane</keyword>
<keyword evidence="1" id="KW-0472">Membrane</keyword>
<proteinExistence type="predicted"/>
<sequence>MTTYSFVRIATELAFPTNIRGYTAQQYVVTLGHQAVILPCCVLGWALGLLPEAPEVIYLLTGAYLASDSVINYTPVSGCVAGSARKPVFSWAVHAHHIFTVVLCLLGPNLPAHAVSEGAMCILLGEAGSMWITVTLLQPTRVNYVIRLWSFLVSRVIGVLMAIDILRRIEGPATRVILLAMIVGLVYDNTKTFQQMWDRRQHAGGEGK</sequence>
<dbReference type="AlphaFoldDB" id="A0A7S0LIK5"/>
<feature type="transmembrane region" description="Helical" evidence="1">
    <location>
        <begin position="27"/>
        <end position="50"/>
    </location>
</feature>
<evidence type="ECO:0000256" key="1">
    <source>
        <dbReference type="SAM" id="Phobius"/>
    </source>
</evidence>
<gene>
    <name evidence="2" type="ORF">CPEL01642_LOCUS14533</name>
</gene>
<feature type="transmembrane region" description="Helical" evidence="1">
    <location>
        <begin position="114"/>
        <end position="137"/>
    </location>
</feature>
<feature type="transmembrane region" description="Helical" evidence="1">
    <location>
        <begin position="56"/>
        <end position="76"/>
    </location>
</feature>
<feature type="transmembrane region" description="Helical" evidence="1">
    <location>
        <begin position="144"/>
        <end position="166"/>
    </location>
</feature>
<keyword evidence="1" id="KW-1133">Transmembrane helix</keyword>
<reference evidence="2" key="1">
    <citation type="submission" date="2021-01" db="EMBL/GenBank/DDBJ databases">
        <authorList>
            <person name="Corre E."/>
            <person name="Pelletier E."/>
            <person name="Niang G."/>
            <person name="Scheremetjew M."/>
            <person name="Finn R."/>
            <person name="Kale V."/>
            <person name="Holt S."/>
            <person name="Cochrane G."/>
            <person name="Meng A."/>
            <person name="Brown T."/>
            <person name="Cohen L."/>
        </authorList>
    </citation>
    <scope>NUCLEOTIDE SEQUENCE</scope>
    <source>
        <strain evidence="2">PLY182g</strain>
    </source>
</reference>
<protein>
    <recommendedName>
        <fullName evidence="3">TLC domain-containing protein</fullName>
    </recommendedName>
</protein>
<evidence type="ECO:0008006" key="3">
    <source>
        <dbReference type="Google" id="ProtNLM"/>
    </source>
</evidence>
<organism evidence="2">
    <name type="scientific">Coccolithus braarudii</name>
    <dbReference type="NCBI Taxonomy" id="221442"/>
    <lineage>
        <taxon>Eukaryota</taxon>
        <taxon>Haptista</taxon>
        <taxon>Haptophyta</taxon>
        <taxon>Prymnesiophyceae</taxon>
        <taxon>Coccolithales</taxon>
        <taxon>Coccolithaceae</taxon>
        <taxon>Coccolithus</taxon>
    </lineage>
</organism>
<accession>A0A7S0LIK5</accession>
<feature type="transmembrane region" description="Helical" evidence="1">
    <location>
        <begin position="172"/>
        <end position="190"/>
    </location>
</feature>
<evidence type="ECO:0000313" key="2">
    <source>
        <dbReference type="EMBL" id="CAD8611155.1"/>
    </source>
</evidence>
<feature type="transmembrane region" description="Helical" evidence="1">
    <location>
        <begin position="88"/>
        <end position="108"/>
    </location>
</feature>
<dbReference type="EMBL" id="HBEY01030634">
    <property type="protein sequence ID" value="CAD8611155.1"/>
    <property type="molecule type" value="Transcribed_RNA"/>
</dbReference>